<dbReference type="EMBL" id="CP029551">
    <property type="protein sequence ID" value="AWN37732.1"/>
    <property type="molecule type" value="Genomic_DNA"/>
</dbReference>
<dbReference type="SUPFAM" id="SSF47240">
    <property type="entry name" value="Ferritin-like"/>
    <property type="match status" value="1"/>
</dbReference>
<dbReference type="InterPro" id="IPR047114">
    <property type="entry name" value="YciF"/>
</dbReference>
<protein>
    <submittedName>
        <fullName evidence="1">Uncharacterized protein</fullName>
    </submittedName>
</protein>
<organism evidence="1 2">
    <name type="scientific">Methylobacterium radiodurans</name>
    <dbReference type="NCBI Taxonomy" id="2202828"/>
    <lineage>
        <taxon>Bacteria</taxon>
        <taxon>Pseudomonadati</taxon>
        <taxon>Pseudomonadota</taxon>
        <taxon>Alphaproteobacteria</taxon>
        <taxon>Hyphomicrobiales</taxon>
        <taxon>Methylobacteriaceae</taxon>
        <taxon>Methylobacterium</taxon>
    </lineage>
</organism>
<sequence length="183" mass="19578">MNNDALRTLVAQGLAAMKNGGKVAAAATGEIRNDARHRDLKAALEQGNQTSQDWAQRIDQALQEAGGSGEQKNPVLEGLYEVSRQIRQQAPDDASRDLGIVANGQLALHYWIAAFGTIRTYAEQLGLSGIAQAMQTSLDEAKAADERHNQIAATIHGRLSDRPTLGFPRRAACGSNACCAKPM</sequence>
<dbReference type="Gene3D" id="1.20.1260.10">
    <property type="match status" value="1"/>
</dbReference>
<evidence type="ECO:0000313" key="2">
    <source>
        <dbReference type="Proteomes" id="UP000246058"/>
    </source>
</evidence>
<dbReference type="InterPro" id="IPR010287">
    <property type="entry name" value="DUF892_YciF-like"/>
</dbReference>
<dbReference type="InterPro" id="IPR009078">
    <property type="entry name" value="Ferritin-like_SF"/>
</dbReference>
<dbReference type="Proteomes" id="UP000246058">
    <property type="component" value="Chromosome"/>
</dbReference>
<dbReference type="AlphaFoldDB" id="A0A2U8VWX8"/>
<accession>A0A2U8VWX8</accession>
<keyword evidence="2" id="KW-1185">Reference proteome</keyword>
<proteinExistence type="predicted"/>
<dbReference type="KEGG" id="meti:DK427_20035"/>
<dbReference type="PANTHER" id="PTHR30565">
    <property type="entry name" value="PROTEIN YCIF"/>
    <property type="match status" value="1"/>
</dbReference>
<dbReference type="InterPro" id="IPR012347">
    <property type="entry name" value="Ferritin-like"/>
</dbReference>
<gene>
    <name evidence="1" type="ORF">DK427_20035</name>
</gene>
<dbReference type="OrthoDB" id="9795056at2"/>
<dbReference type="RefSeq" id="WP_109952798.1">
    <property type="nucleotide sequence ID" value="NZ_CP029551.1"/>
</dbReference>
<reference evidence="1 2" key="1">
    <citation type="submission" date="2018-05" db="EMBL/GenBank/DDBJ databases">
        <title>Complete Genome Sequence of Methylobacterium sp. 17Sr1-43.</title>
        <authorList>
            <person name="Srinivasan S."/>
        </authorList>
    </citation>
    <scope>NUCLEOTIDE SEQUENCE [LARGE SCALE GENOMIC DNA]</scope>
    <source>
        <strain evidence="1 2">17Sr1-43</strain>
    </source>
</reference>
<evidence type="ECO:0000313" key="1">
    <source>
        <dbReference type="EMBL" id="AWN37732.1"/>
    </source>
</evidence>
<name>A0A2U8VWX8_9HYPH</name>
<dbReference type="Pfam" id="PF05974">
    <property type="entry name" value="DUF892"/>
    <property type="match status" value="1"/>
</dbReference>
<dbReference type="PANTHER" id="PTHR30565:SF9">
    <property type="entry name" value="PROTEIN YCIF"/>
    <property type="match status" value="1"/>
</dbReference>